<dbReference type="EMBL" id="JACSQC010000001">
    <property type="protein sequence ID" value="MBD8042634.1"/>
    <property type="molecule type" value="Genomic_DNA"/>
</dbReference>
<evidence type="ECO:0000313" key="2">
    <source>
        <dbReference type="Proteomes" id="UP000652763"/>
    </source>
</evidence>
<sequence length="78" mass="8157">MTGPVLMPVGGGGGSGNDEELYGSNKFWLWPLPLGGDTRLVAQWDELGMKEESVLIAGDQLGAAAANVQKYWAAPLPG</sequence>
<keyword evidence="2" id="KW-1185">Reference proteome</keyword>
<proteinExistence type="predicted"/>
<evidence type="ECO:0000313" key="1">
    <source>
        <dbReference type="EMBL" id="MBD8042634.1"/>
    </source>
</evidence>
<comment type="caution">
    <text evidence="1">The sequence shown here is derived from an EMBL/GenBank/DDBJ whole genome shotgun (WGS) entry which is preliminary data.</text>
</comment>
<accession>A0ABR8YEJ6</accession>
<protein>
    <submittedName>
        <fullName evidence="1">Uncharacterized protein</fullName>
    </submittedName>
</protein>
<reference evidence="1 2" key="1">
    <citation type="submission" date="2020-08" db="EMBL/GenBank/DDBJ databases">
        <title>A Genomic Blueprint of the Chicken Gut Microbiome.</title>
        <authorList>
            <person name="Gilroy R."/>
            <person name="Ravi A."/>
            <person name="Getino M."/>
            <person name="Pursley I."/>
            <person name="Horton D.L."/>
            <person name="Alikhan N.-F."/>
            <person name="Baker D."/>
            <person name="Gharbi K."/>
            <person name="Hall N."/>
            <person name="Watson M."/>
            <person name="Adriaenssens E.M."/>
            <person name="Foster-Nyarko E."/>
            <person name="Jarju S."/>
            <person name="Secka A."/>
            <person name="Antonio M."/>
            <person name="Oren A."/>
            <person name="Chaudhuri R."/>
            <person name="La Ragione R.M."/>
            <person name="Hildebrand F."/>
            <person name="Pallen M.J."/>
        </authorList>
    </citation>
    <scope>NUCLEOTIDE SEQUENCE [LARGE SCALE GENOMIC DNA]</scope>
    <source>
        <strain evidence="1 2">Sa2BUA2</strain>
    </source>
</reference>
<name>A0ABR8YEJ6_9MICC</name>
<organism evidence="1 2">
    <name type="scientific">Arthrobacter pullicola</name>
    <dbReference type="NCBI Taxonomy" id="2762224"/>
    <lineage>
        <taxon>Bacteria</taxon>
        <taxon>Bacillati</taxon>
        <taxon>Actinomycetota</taxon>
        <taxon>Actinomycetes</taxon>
        <taxon>Micrococcales</taxon>
        <taxon>Micrococcaceae</taxon>
        <taxon>Arthrobacter</taxon>
    </lineage>
</organism>
<gene>
    <name evidence="1" type="ORF">H9638_02290</name>
</gene>
<dbReference type="Proteomes" id="UP000652763">
    <property type="component" value="Unassembled WGS sequence"/>
</dbReference>
<dbReference type="RefSeq" id="WP_191745555.1">
    <property type="nucleotide sequence ID" value="NZ_JACSQC010000001.1"/>
</dbReference>